<dbReference type="EMBL" id="MK072398">
    <property type="protein sequence ID" value="AYV84077.1"/>
    <property type="molecule type" value="Genomic_DNA"/>
</dbReference>
<protein>
    <submittedName>
        <fullName evidence="1">Uncharacterized protein</fullName>
    </submittedName>
</protein>
<evidence type="ECO:0000313" key="1">
    <source>
        <dbReference type="EMBL" id="AYV84077.1"/>
    </source>
</evidence>
<name>A0A3G5A9Y7_9VIRU</name>
<organism evidence="1">
    <name type="scientific">Hyperionvirus sp</name>
    <dbReference type="NCBI Taxonomy" id="2487770"/>
    <lineage>
        <taxon>Viruses</taxon>
        <taxon>Varidnaviria</taxon>
        <taxon>Bamfordvirae</taxon>
        <taxon>Nucleocytoviricota</taxon>
        <taxon>Megaviricetes</taxon>
        <taxon>Imitervirales</taxon>
        <taxon>Mimiviridae</taxon>
        <taxon>Klosneuvirinae</taxon>
    </lineage>
</organism>
<sequence>MLDFLMRNFVRTVCEFRDGVSYVVKQMIDRLIWNNIG</sequence>
<accession>A0A3G5A9Y7</accession>
<reference evidence="1" key="1">
    <citation type="submission" date="2018-10" db="EMBL/GenBank/DDBJ databases">
        <title>Hidden diversity of soil giant viruses.</title>
        <authorList>
            <person name="Schulz F."/>
            <person name="Alteio L."/>
            <person name="Goudeau D."/>
            <person name="Ryan E.M."/>
            <person name="Malmstrom R.R."/>
            <person name="Blanchard J."/>
            <person name="Woyke T."/>
        </authorList>
    </citation>
    <scope>NUCLEOTIDE SEQUENCE</scope>
    <source>
        <strain evidence="1">HYV1</strain>
    </source>
</reference>
<proteinExistence type="predicted"/>
<gene>
    <name evidence="1" type="ORF">Hyperionvirus16_52</name>
</gene>